<gene>
    <name evidence="8" type="ORF">FHS60_001934</name>
</gene>
<dbReference type="PANTHER" id="PTHR47959:SF1">
    <property type="entry name" value="ATP-DEPENDENT RNA HELICASE DBPA"/>
    <property type="match status" value="1"/>
</dbReference>
<dbReference type="Gene3D" id="3.30.70.330">
    <property type="match status" value="1"/>
</dbReference>
<sequence length="443" mass="50318">MEHNIILTNLGFDALTEMQEKAYQTIKSGKNTTLLSPTGTGKTLAYLLPIVEKIKADQNVLQVAIILPSRELALQSNEVFQRMKLKGVRSLCLYGGRPTMDEHRQIREIKPLLVFATPGRLLDHIEKDNIFTGAAHTLIIDEFDKCLELGFQDDMDKIIRKLPHIKQRIFTSATNIEEMPDFAFPEKKTKNSVTLDYLSTVENSDEKSKLYVVKSPLRDKLETLGRLLSSFRGEPSIVFVAHRESVARILSYLKENKFSCVDYHGGQEQEVRERNLYRFRAGSVNILVATDLAARGLDLPEVRHVVQYHLTNKEEEFIHRSGRTARWDNTGSNYLLVGPEENIPDYIKEYKSLDISDSPIKAHAPLWRSLYIGRGKKDKLSKGDILGFLCKKGGLKSAEIGRIDITSHQSYVAIKRNKVSQLLQMISGEKIKGVKTLIEPMKH</sequence>
<feature type="domain" description="Helicase ATP-binding" evidence="6">
    <location>
        <begin position="23"/>
        <end position="193"/>
    </location>
</feature>
<evidence type="ECO:0000256" key="5">
    <source>
        <dbReference type="ARBA" id="ARBA00038437"/>
    </source>
</evidence>
<dbReference type="GO" id="GO:0005829">
    <property type="term" value="C:cytosol"/>
    <property type="evidence" value="ECO:0007669"/>
    <property type="project" value="TreeGrafter"/>
</dbReference>
<proteinExistence type="inferred from homology"/>
<dbReference type="GO" id="GO:0016787">
    <property type="term" value="F:hydrolase activity"/>
    <property type="evidence" value="ECO:0007669"/>
    <property type="project" value="UniProtKB-KW"/>
</dbReference>
<dbReference type="InterPro" id="IPR014001">
    <property type="entry name" value="Helicase_ATP-bd"/>
</dbReference>
<evidence type="ECO:0000259" key="6">
    <source>
        <dbReference type="PROSITE" id="PS51192"/>
    </source>
</evidence>
<feature type="domain" description="Helicase C-terminal" evidence="7">
    <location>
        <begin position="223"/>
        <end position="372"/>
    </location>
</feature>
<dbReference type="PROSITE" id="PS51192">
    <property type="entry name" value="HELICASE_ATP_BIND_1"/>
    <property type="match status" value="1"/>
</dbReference>
<comment type="similarity">
    <text evidence="5">Belongs to the DEAD box helicase family.</text>
</comment>
<dbReference type="InterPro" id="IPR005580">
    <property type="entry name" value="DbpA/CsdA_RNA-bd_dom"/>
</dbReference>
<evidence type="ECO:0000256" key="4">
    <source>
        <dbReference type="ARBA" id="ARBA00022840"/>
    </source>
</evidence>
<evidence type="ECO:0000256" key="3">
    <source>
        <dbReference type="ARBA" id="ARBA00022806"/>
    </source>
</evidence>
<dbReference type="InterPro" id="IPR001650">
    <property type="entry name" value="Helicase_C-like"/>
</dbReference>
<dbReference type="PROSITE" id="PS51194">
    <property type="entry name" value="HELICASE_CTER"/>
    <property type="match status" value="1"/>
</dbReference>
<dbReference type="AlphaFoldDB" id="A0A7W5UXM5"/>
<comment type="caution">
    <text evidence="8">The sequence shown here is derived from an EMBL/GenBank/DDBJ whole genome shotgun (WGS) entry which is preliminary data.</text>
</comment>
<evidence type="ECO:0000256" key="1">
    <source>
        <dbReference type="ARBA" id="ARBA00022741"/>
    </source>
</evidence>
<evidence type="ECO:0000256" key="2">
    <source>
        <dbReference type="ARBA" id="ARBA00022801"/>
    </source>
</evidence>
<dbReference type="InterPro" id="IPR011545">
    <property type="entry name" value="DEAD/DEAH_box_helicase_dom"/>
</dbReference>
<dbReference type="Pfam" id="PF00270">
    <property type="entry name" value="DEAD"/>
    <property type="match status" value="1"/>
</dbReference>
<dbReference type="CDD" id="cd18787">
    <property type="entry name" value="SF2_C_DEAD"/>
    <property type="match status" value="1"/>
</dbReference>
<keyword evidence="2" id="KW-0378">Hydrolase</keyword>
<dbReference type="Pfam" id="PF00271">
    <property type="entry name" value="Helicase_C"/>
    <property type="match status" value="1"/>
</dbReference>
<dbReference type="EMBL" id="JACICA010000013">
    <property type="protein sequence ID" value="MBB3703444.1"/>
    <property type="molecule type" value="Genomic_DNA"/>
</dbReference>
<dbReference type="SMART" id="SM00490">
    <property type="entry name" value="HELICc"/>
    <property type="match status" value="1"/>
</dbReference>
<protein>
    <submittedName>
        <fullName evidence="8">Superfamily II DNA/RNA helicase</fullName>
    </submittedName>
</protein>
<dbReference type="GO" id="GO:0003676">
    <property type="term" value="F:nucleic acid binding"/>
    <property type="evidence" value="ECO:0007669"/>
    <property type="project" value="InterPro"/>
</dbReference>
<dbReference type="InterPro" id="IPR044742">
    <property type="entry name" value="DEAD/DEAH_RhlB"/>
</dbReference>
<reference evidence="8 9" key="1">
    <citation type="submission" date="2020-08" db="EMBL/GenBank/DDBJ databases">
        <title>Genomic Encyclopedia of Type Strains, Phase IV (KMG-IV): sequencing the most valuable type-strain genomes for metagenomic binning, comparative biology and taxonomic classification.</title>
        <authorList>
            <person name="Goeker M."/>
        </authorList>
    </citation>
    <scope>NUCLEOTIDE SEQUENCE [LARGE SCALE GENOMIC DNA]</scope>
    <source>
        <strain evidence="8 9">DSM 22548</strain>
    </source>
</reference>
<name>A0A7W5UXM5_9BACT</name>
<dbReference type="CDD" id="cd12252">
    <property type="entry name" value="RRM_DbpA"/>
    <property type="match status" value="1"/>
</dbReference>
<organism evidence="8 9">
    <name type="scientific">Alloprevotella rava</name>
    <dbReference type="NCBI Taxonomy" id="671218"/>
    <lineage>
        <taxon>Bacteria</taxon>
        <taxon>Pseudomonadati</taxon>
        <taxon>Bacteroidota</taxon>
        <taxon>Bacteroidia</taxon>
        <taxon>Bacteroidales</taxon>
        <taxon>Prevotellaceae</taxon>
        <taxon>Alloprevotella</taxon>
    </lineage>
</organism>
<dbReference type="InterPro" id="IPR012677">
    <property type="entry name" value="Nucleotide-bd_a/b_plait_sf"/>
</dbReference>
<keyword evidence="4" id="KW-0067">ATP-binding</keyword>
<keyword evidence="1" id="KW-0547">Nucleotide-binding</keyword>
<dbReference type="SUPFAM" id="SSF52540">
    <property type="entry name" value="P-loop containing nucleoside triphosphate hydrolases"/>
    <property type="match status" value="1"/>
</dbReference>
<keyword evidence="3 8" id="KW-0347">Helicase</keyword>
<dbReference type="SMART" id="SM00487">
    <property type="entry name" value="DEXDc"/>
    <property type="match status" value="1"/>
</dbReference>
<dbReference type="Gene3D" id="3.40.50.300">
    <property type="entry name" value="P-loop containing nucleotide triphosphate hydrolases"/>
    <property type="match status" value="2"/>
</dbReference>
<dbReference type="CDD" id="cd00268">
    <property type="entry name" value="DEADc"/>
    <property type="match status" value="1"/>
</dbReference>
<dbReference type="RefSeq" id="WP_183697802.1">
    <property type="nucleotide sequence ID" value="NZ_JACICA010000013.1"/>
</dbReference>
<dbReference type="InterPro" id="IPR027417">
    <property type="entry name" value="P-loop_NTPase"/>
</dbReference>
<dbReference type="InterPro" id="IPR050079">
    <property type="entry name" value="DEAD_box_RNA_helicase"/>
</dbReference>
<dbReference type="PANTHER" id="PTHR47959">
    <property type="entry name" value="ATP-DEPENDENT RNA HELICASE RHLE-RELATED"/>
    <property type="match status" value="1"/>
</dbReference>
<dbReference type="Pfam" id="PF03880">
    <property type="entry name" value="DbpA"/>
    <property type="match status" value="1"/>
</dbReference>
<evidence type="ECO:0000313" key="8">
    <source>
        <dbReference type="EMBL" id="MBB3703444.1"/>
    </source>
</evidence>
<dbReference type="GO" id="GO:0003724">
    <property type="term" value="F:RNA helicase activity"/>
    <property type="evidence" value="ECO:0007669"/>
    <property type="project" value="TreeGrafter"/>
</dbReference>
<evidence type="ECO:0000313" key="9">
    <source>
        <dbReference type="Proteomes" id="UP000541425"/>
    </source>
</evidence>
<evidence type="ECO:0000259" key="7">
    <source>
        <dbReference type="PROSITE" id="PS51194"/>
    </source>
</evidence>
<dbReference type="Proteomes" id="UP000541425">
    <property type="component" value="Unassembled WGS sequence"/>
</dbReference>
<accession>A0A7W5UXM5</accession>
<dbReference type="GO" id="GO:0005524">
    <property type="term" value="F:ATP binding"/>
    <property type="evidence" value="ECO:0007669"/>
    <property type="project" value="UniProtKB-KW"/>
</dbReference>